<name>A0A3P3QRT1_9GAMM</name>
<evidence type="ECO:0000256" key="4">
    <source>
        <dbReference type="ARBA" id="ARBA00012568"/>
    </source>
</evidence>
<evidence type="ECO:0000256" key="13">
    <source>
        <dbReference type="RuleBase" id="RU003421"/>
    </source>
</evidence>
<feature type="domain" description="AB hydrolase-1" evidence="14">
    <location>
        <begin position="35"/>
        <end position="297"/>
    </location>
</feature>
<dbReference type="GO" id="GO:0004177">
    <property type="term" value="F:aminopeptidase activity"/>
    <property type="evidence" value="ECO:0007669"/>
    <property type="project" value="UniProtKB-UniRule"/>
</dbReference>
<evidence type="ECO:0000256" key="3">
    <source>
        <dbReference type="ARBA" id="ARBA00010088"/>
    </source>
</evidence>
<dbReference type="InterPro" id="IPR000073">
    <property type="entry name" value="AB_hydrolase_1"/>
</dbReference>
<dbReference type="Gene3D" id="3.40.50.1820">
    <property type="entry name" value="alpha/beta hydrolase"/>
    <property type="match status" value="1"/>
</dbReference>
<organism evidence="15 16">
    <name type="scientific">Rheinheimera mesophila</name>
    <dbReference type="NCBI Taxonomy" id="1547515"/>
    <lineage>
        <taxon>Bacteria</taxon>
        <taxon>Pseudomonadati</taxon>
        <taxon>Pseudomonadota</taxon>
        <taxon>Gammaproteobacteria</taxon>
        <taxon>Chromatiales</taxon>
        <taxon>Chromatiaceae</taxon>
        <taxon>Rheinheimera</taxon>
    </lineage>
</organism>
<evidence type="ECO:0000256" key="1">
    <source>
        <dbReference type="ARBA" id="ARBA00001585"/>
    </source>
</evidence>
<accession>A0A3P3QRT1</accession>
<proteinExistence type="inferred from homology"/>
<keyword evidence="9 11" id="KW-0378">Hydrolase</keyword>
<comment type="similarity">
    <text evidence="3 11 13">Belongs to the peptidase S33 family.</text>
</comment>
<evidence type="ECO:0000259" key="14">
    <source>
        <dbReference type="Pfam" id="PF00561"/>
    </source>
</evidence>
<dbReference type="InterPro" id="IPR029058">
    <property type="entry name" value="AB_hydrolase_fold"/>
</dbReference>
<dbReference type="InterPro" id="IPR002410">
    <property type="entry name" value="Peptidase_S33"/>
</dbReference>
<evidence type="ECO:0000256" key="8">
    <source>
        <dbReference type="ARBA" id="ARBA00022670"/>
    </source>
</evidence>
<dbReference type="InterPro" id="IPR005944">
    <property type="entry name" value="Pro_iminopeptidase"/>
</dbReference>
<reference evidence="15 16" key="1">
    <citation type="submission" date="2018-11" db="EMBL/GenBank/DDBJ databases">
        <title>Draft genome analysis of Rheinheimera mesophila isolated from an industrial waste site.</title>
        <authorList>
            <person name="Yu Q."/>
            <person name="Qi Y."/>
            <person name="Zhang H."/>
            <person name="Lu Y."/>
            <person name="Pu J."/>
        </authorList>
    </citation>
    <scope>NUCLEOTIDE SEQUENCE [LARGE SCALE GENOMIC DNA]</scope>
    <source>
        <strain evidence="15 16">IITR13</strain>
    </source>
</reference>
<feature type="active site" description="Nucleophile" evidence="12">
    <location>
        <position position="109"/>
    </location>
</feature>
<dbReference type="OrthoDB" id="9796770at2"/>
<dbReference type="Pfam" id="PF00561">
    <property type="entry name" value="Abhydrolase_1"/>
    <property type="match status" value="1"/>
</dbReference>
<dbReference type="PIRSF" id="PIRSF006431">
    <property type="entry name" value="Pept_S33"/>
    <property type="match status" value="1"/>
</dbReference>
<evidence type="ECO:0000256" key="5">
    <source>
        <dbReference type="ARBA" id="ARBA00021843"/>
    </source>
</evidence>
<gene>
    <name evidence="15" type="primary">pip</name>
    <name evidence="15" type="ORF">EIK76_06670</name>
</gene>
<evidence type="ECO:0000256" key="2">
    <source>
        <dbReference type="ARBA" id="ARBA00004496"/>
    </source>
</evidence>
<evidence type="ECO:0000256" key="12">
    <source>
        <dbReference type="PIRSR" id="PIRSR006431-1"/>
    </source>
</evidence>
<comment type="subcellular location">
    <subcellularLocation>
        <location evidence="2 11">Cytoplasm</location>
    </subcellularLocation>
</comment>
<keyword evidence="7 11" id="KW-0963">Cytoplasm</keyword>
<dbReference type="Proteomes" id="UP000276260">
    <property type="component" value="Unassembled WGS sequence"/>
</dbReference>
<comment type="catalytic activity">
    <reaction evidence="1 11 13">
        <text>Release of N-terminal proline from a peptide.</text>
        <dbReference type="EC" id="3.4.11.5"/>
    </reaction>
</comment>
<evidence type="ECO:0000256" key="7">
    <source>
        <dbReference type="ARBA" id="ARBA00022490"/>
    </source>
</evidence>
<comment type="caution">
    <text evidence="15">The sequence shown here is derived from an EMBL/GenBank/DDBJ whole genome shotgun (WGS) entry which is preliminary data.</text>
</comment>
<dbReference type="AlphaFoldDB" id="A0A3P3QRT1"/>
<sequence>MSIGSAIEAFASQWLETSDGQQIYLEQSGNPSGIPVIYCHGGPGGGSSPFHRQLFDAALYHIIIFDQRGCGLSSPALQLENNSTQHLIADMEMIRQHLQIENWVVAGGSWGSTLALAYGQAYPQHCLGFILRGIFLGREQDIDWLYRAGFGASQVFPDYYQDFLQPIAHLPDMDVLQAYQLQLHHQNQAVRLNAALAWSIWESRIATLLPNEFAQSGEMDAQSALALALIEHHYFIHHCFFEPNQLLNNLHKISHLPCYIVHGRYDMICKAENAFSLASLWPEAQLNWVVNAGHSASEAGIATALYQASREMADKLHSQKRTAV</sequence>
<evidence type="ECO:0000256" key="9">
    <source>
        <dbReference type="ARBA" id="ARBA00022801"/>
    </source>
</evidence>
<dbReference type="SUPFAM" id="SSF53474">
    <property type="entry name" value="alpha/beta-Hydrolases"/>
    <property type="match status" value="1"/>
</dbReference>
<protein>
    <recommendedName>
        <fullName evidence="5 11">Proline iminopeptidase</fullName>
        <shortName evidence="11">PIP</shortName>
        <ecNumber evidence="4 11">3.4.11.5</ecNumber>
    </recommendedName>
    <alternativeName>
        <fullName evidence="10 11">Prolyl aminopeptidase</fullName>
    </alternativeName>
</protein>
<dbReference type="RefSeq" id="WP_052749404.1">
    <property type="nucleotide sequence ID" value="NZ_LAVS01000089.1"/>
</dbReference>
<keyword evidence="6 11" id="KW-0031">Aminopeptidase</keyword>
<dbReference type="PANTHER" id="PTHR43722:SF1">
    <property type="entry name" value="PROLINE IMINOPEPTIDASE"/>
    <property type="match status" value="1"/>
</dbReference>
<keyword evidence="16" id="KW-1185">Reference proteome</keyword>
<dbReference type="PRINTS" id="PR00793">
    <property type="entry name" value="PROAMNOPTASE"/>
</dbReference>
<evidence type="ECO:0000313" key="16">
    <source>
        <dbReference type="Proteomes" id="UP000276260"/>
    </source>
</evidence>
<keyword evidence="8 11" id="KW-0645">Protease</keyword>
<dbReference type="GO" id="GO:0006508">
    <property type="term" value="P:proteolysis"/>
    <property type="evidence" value="ECO:0007669"/>
    <property type="project" value="UniProtKB-KW"/>
</dbReference>
<evidence type="ECO:0000256" key="11">
    <source>
        <dbReference type="PIRNR" id="PIRNR006431"/>
    </source>
</evidence>
<evidence type="ECO:0000256" key="6">
    <source>
        <dbReference type="ARBA" id="ARBA00022438"/>
    </source>
</evidence>
<evidence type="ECO:0000256" key="10">
    <source>
        <dbReference type="ARBA" id="ARBA00029605"/>
    </source>
</evidence>
<feature type="active site" evidence="12">
    <location>
        <position position="266"/>
    </location>
</feature>
<dbReference type="EC" id="3.4.11.5" evidence="4 11"/>
<dbReference type="EMBL" id="RRCF01000001">
    <property type="protein sequence ID" value="RRJ23735.1"/>
    <property type="molecule type" value="Genomic_DNA"/>
</dbReference>
<dbReference type="NCBIfam" id="TIGR01249">
    <property type="entry name" value="pro_imino_pep_1"/>
    <property type="match status" value="1"/>
</dbReference>
<dbReference type="GO" id="GO:0005737">
    <property type="term" value="C:cytoplasm"/>
    <property type="evidence" value="ECO:0007669"/>
    <property type="project" value="UniProtKB-SubCell"/>
</dbReference>
<feature type="active site" description="Proton donor" evidence="12">
    <location>
        <position position="294"/>
    </location>
</feature>
<dbReference type="PANTHER" id="PTHR43722">
    <property type="entry name" value="PROLINE IMINOPEPTIDASE"/>
    <property type="match status" value="1"/>
</dbReference>
<evidence type="ECO:0000313" key="15">
    <source>
        <dbReference type="EMBL" id="RRJ23735.1"/>
    </source>
</evidence>